<evidence type="ECO:0000313" key="4">
    <source>
        <dbReference type="EMBL" id="ACF43398.1"/>
    </source>
</evidence>
<keyword evidence="2" id="KW-1134">Transmembrane beta strand</keyword>
<dbReference type="Gene3D" id="1.20.1600.10">
    <property type="entry name" value="Outer membrane efflux proteins (OEP)"/>
    <property type="match status" value="1"/>
</dbReference>
<dbReference type="HOGENOM" id="CLU_012817_13_3_10"/>
<dbReference type="RefSeq" id="WP_012507890.1">
    <property type="nucleotide sequence ID" value="NC_011060.1"/>
</dbReference>
<dbReference type="NCBIfam" id="TIGR01845">
    <property type="entry name" value="outer_NodT"/>
    <property type="match status" value="1"/>
</dbReference>
<keyword evidence="2" id="KW-0732">Signal</keyword>
<evidence type="ECO:0000256" key="2">
    <source>
        <dbReference type="RuleBase" id="RU362097"/>
    </source>
</evidence>
<feature type="region of interest" description="Disordered" evidence="3">
    <location>
        <begin position="115"/>
        <end position="137"/>
    </location>
</feature>
<sequence precursor="true">MRKLKKNGVWVLLLVLMGSAMAACSSVGEYKKPEVALPAAYRGVASGVSNADSLISLLPYRSFFADEALRTLIDSAIVNNIDLQVALKNIDYARQSLNSARLGMLPTLNIGVDGSLSRPSDNGPQAKAEPDKTTENYTASASASWEADIWGKIRSRKKSALASYLKTGEAARAVRTRLVADVADGYYNLLMLDAQLAMSRKNLALADTTLQMIRLQYDAGQLTSLAVQQQEASRQSIALAIPQLEQRTAVQENALSLLCGRMPATIFRDRSLFTLKVVDTIPAGIPSALLQNRPDVRAAELAVRAAHANMGEAKATLYPSLTITAEGGVNALRSSDWFTFPGSLFGFVQGALLQPIFQHGQLKAKYEQSKIERDQSEFAFKQAVLKAVGEVSDALVAVEKVKTQELIAAERVATLQTAHSNSGMLFRSGMATYLEVIVAQTNALQAELALADIRRQHLAALAELYRSLGGGWR</sequence>
<dbReference type="InterPro" id="IPR003423">
    <property type="entry name" value="OMP_efflux"/>
</dbReference>
<keyword evidence="2" id="KW-0472">Membrane</keyword>
<dbReference type="KEGG" id="pph:Ppha_1119"/>
<proteinExistence type="inferred from homology"/>
<protein>
    <submittedName>
        <fullName evidence="4">RND efflux system, outer membrane lipoprotein, NodT family</fullName>
    </submittedName>
</protein>
<dbReference type="GO" id="GO:0005886">
    <property type="term" value="C:plasma membrane"/>
    <property type="evidence" value="ECO:0007669"/>
    <property type="project" value="UniProtKB-SubCell"/>
</dbReference>
<organism evidence="4 5">
    <name type="scientific">Pelodictyon phaeoclathratiforme (strain DSM 5477 / BU-1)</name>
    <dbReference type="NCBI Taxonomy" id="324925"/>
    <lineage>
        <taxon>Bacteria</taxon>
        <taxon>Pseudomonadati</taxon>
        <taxon>Chlorobiota</taxon>
        <taxon>Chlorobiia</taxon>
        <taxon>Chlorobiales</taxon>
        <taxon>Chlorobiaceae</taxon>
        <taxon>Chlorobium/Pelodictyon group</taxon>
        <taxon>Pelodictyon</taxon>
    </lineage>
</organism>
<keyword evidence="2 4" id="KW-0449">Lipoprotein</keyword>
<comment type="similarity">
    <text evidence="1 2">Belongs to the outer membrane factor (OMF) (TC 1.B.17) family.</text>
</comment>
<dbReference type="PANTHER" id="PTHR30203">
    <property type="entry name" value="OUTER MEMBRANE CATION EFFLUX PROTEIN"/>
    <property type="match status" value="1"/>
</dbReference>
<dbReference type="PROSITE" id="PS51257">
    <property type="entry name" value="PROKAR_LIPOPROTEIN"/>
    <property type="match status" value="1"/>
</dbReference>
<evidence type="ECO:0000256" key="1">
    <source>
        <dbReference type="ARBA" id="ARBA00007613"/>
    </source>
</evidence>
<dbReference type="eggNOG" id="COG1538">
    <property type="taxonomic scope" value="Bacteria"/>
</dbReference>
<dbReference type="Proteomes" id="UP000002724">
    <property type="component" value="Chromosome"/>
</dbReference>
<feature type="chain" id="PRO_5001437067" evidence="2">
    <location>
        <begin position="23"/>
        <end position="473"/>
    </location>
</feature>
<gene>
    <name evidence="4" type="ordered locus">Ppha_1119</name>
</gene>
<accession>B4SG87</accession>
<comment type="subcellular location">
    <subcellularLocation>
        <location evidence="2">Cell membrane</location>
        <topology evidence="2">Lipid-anchor</topology>
    </subcellularLocation>
</comment>
<evidence type="ECO:0000313" key="5">
    <source>
        <dbReference type="Proteomes" id="UP000002724"/>
    </source>
</evidence>
<dbReference type="Pfam" id="PF02321">
    <property type="entry name" value="OEP"/>
    <property type="match status" value="2"/>
</dbReference>
<dbReference type="STRING" id="324925.Ppha_1119"/>
<keyword evidence="2" id="KW-0812">Transmembrane</keyword>
<dbReference type="EMBL" id="CP001110">
    <property type="protein sequence ID" value="ACF43398.1"/>
    <property type="molecule type" value="Genomic_DNA"/>
</dbReference>
<dbReference type="GO" id="GO:0015562">
    <property type="term" value="F:efflux transmembrane transporter activity"/>
    <property type="evidence" value="ECO:0007669"/>
    <property type="project" value="InterPro"/>
</dbReference>
<evidence type="ECO:0000256" key="3">
    <source>
        <dbReference type="SAM" id="MobiDB-lite"/>
    </source>
</evidence>
<dbReference type="Gene3D" id="2.20.200.10">
    <property type="entry name" value="Outer membrane efflux proteins (OEP)"/>
    <property type="match status" value="1"/>
</dbReference>
<keyword evidence="5" id="KW-1185">Reference proteome</keyword>
<dbReference type="OrthoDB" id="9770517at2"/>
<reference evidence="4 5" key="1">
    <citation type="submission" date="2008-06" db="EMBL/GenBank/DDBJ databases">
        <title>Complete sequence of Pelodictyon phaeoclathratiforme BU-1.</title>
        <authorList>
            <consortium name="US DOE Joint Genome Institute"/>
            <person name="Lucas S."/>
            <person name="Copeland A."/>
            <person name="Lapidus A."/>
            <person name="Glavina del Rio T."/>
            <person name="Dalin E."/>
            <person name="Tice H."/>
            <person name="Bruce D."/>
            <person name="Goodwin L."/>
            <person name="Pitluck S."/>
            <person name="Schmutz J."/>
            <person name="Larimer F."/>
            <person name="Land M."/>
            <person name="Hauser L."/>
            <person name="Kyrpides N."/>
            <person name="Mikhailova N."/>
            <person name="Liu Z."/>
            <person name="Li T."/>
            <person name="Zhao F."/>
            <person name="Overmann J."/>
            <person name="Bryant D.A."/>
            <person name="Richardson P."/>
        </authorList>
    </citation>
    <scope>NUCLEOTIDE SEQUENCE [LARGE SCALE GENOMIC DNA]</scope>
    <source>
        <strain evidence="5">DSM 5477 / BU-1</strain>
    </source>
</reference>
<dbReference type="AlphaFoldDB" id="B4SG87"/>
<name>B4SG87_PELPB</name>
<dbReference type="InterPro" id="IPR010131">
    <property type="entry name" value="MdtP/NodT-like"/>
</dbReference>
<dbReference type="PANTHER" id="PTHR30203:SF33">
    <property type="entry name" value="BLR4455 PROTEIN"/>
    <property type="match status" value="1"/>
</dbReference>
<keyword evidence="2" id="KW-0564">Palmitate</keyword>
<feature type="signal peptide" evidence="2">
    <location>
        <begin position="1"/>
        <end position="22"/>
    </location>
</feature>
<dbReference type="SUPFAM" id="SSF56954">
    <property type="entry name" value="Outer membrane efflux proteins (OEP)"/>
    <property type="match status" value="1"/>
</dbReference>